<dbReference type="Proteomes" id="UP000278222">
    <property type="component" value="Unassembled WGS sequence"/>
</dbReference>
<feature type="binding site" evidence="15">
    <location>
        <position position="454"/>
    </location>
    <ligand>
        <name>Zn(2+)</name>
        <dbReference type="ChEBI" id="CHEBI:29105"/>
    </ligand>
</feature>
<keyword evidence="20" id="KW-1185">Reference proteome</keyword>
<comment type="function">
    <text evidence="1 15">DNA ligase that catalyzes the formation of phosphodiester linkages between 5'-phosphoryl and 3'-hydroxyl groups in double-stranded DNA using NAD as a coenzyme and as the energy source for the reaction. It is essential for DNA replication and repair of damaged DNA.</text>
</comment>
<comment type="catalytic activity">
    <reaction evidence="13 15 16">
        <text>NAD(+) + (deoxyribonucleotide)n-3'-hydroxyl + 5'-phospho-(deoxyribonucleotide)m = (deoxyribonucleotide)n+m + AMP + beta-nicotinamide D-nucleotide.</text>
        <dbReference type="EC" id="6.5.1.2"/>
    </reaction>
</comment>
<dbReference type="InterPro" id="IPR012340">
    <property type="entry name" value="NA-bd_OB-fold"/>
</dbReference>
<keyword evidence="17" id="KW-0175">Coiled coil</keyword>
<keyword evidence="10 15" id="KW-0520">NAD</keyword>
<dbReference type="PIRSF" id="PIRSF001604">
    <property type="entry name" value="LigA"/>
    <property type="match status" value="1"/>
</dbReference>
<feature type="binding site" evidence="15">
    <location>
        <begin position="48"/>
        <end position="52"/>
    </location>
    <ligand>
        <name>NAD(+)</name>
        <dbReference type="ChEBI" id="CHEBI:57540"/>
    </ligand>
</feature>
<dbReference type="Pfam" id="PF03120">
    <property type="entry name" value="OB_DNA_ligase"/>
    <property type="match status" value="1"/>
</dbReference>
<dbReference type="SMART" id="SM00292">
    <property type="entry name" value="BRCT"/>
    <property type="match status" value="1"/>
</dbReference>
<dbReference type="SMART" id="SM00532">
    <property type="entry name" value="LIGANc"/>
    <property type="match status" value="1"/>
</dbReference>
<dbReference type="AlphaFoldDB" id="A0A3N1L107"/>
<dbReference type="NCBIfam" id="NF005932">
    <property type="entry name" value="PRK07956.1"/>
    <property type="match status" value="1"/>
</dbReference>
<dbReference type="SUPFAM" id="SSF56091">
    <property type="entry name" value="DNA ligase/mRNA capping enzyme, catalytic domain"/>
    <property type="match status" value="1"/>
</dbReference>
<dbReference type="Gene3D" id="1.10.287.610">
    <property type="entry name" value="Helix hairpin bin"/>
    <property type="match status" value="1"/>
</dbReference>
<dbReference type="InterPro" id="IPR004150">
    <property type="entry name" value="NAD_DNA_ligase_OB"/>
</dbReference>
<dbReference type="GO" id="GO:0005829">
    <property type="term" value="C:cytosol"/>
    <property type="evidence" value="ECO:0007669"/>
    <property type="project" value="TreeGrafter"/>
</dbReference>
<keyword evidence="6 15" id="KW-0479">Metal-binding</keyword>
<feature type="domain" description="BRCT" evidence="18">
    <location>
        <begin position="625"/>
        <end position="698"/>
    </location>
</feature>
<keyword evidence="8 15" id="KW-0862">Zinc</keyword>
<keyword evidence="4 15" id="KW-0436">Ligase</keyword>
<proteinExistence type="inferred from homology"/>
<evidence type="ECO:0000256" key="12">
    <source>
        <dbReference type="ARBA" id="ARBA00023211"/>
    </source>
</evidence>
<evidence type="ECO:0000313" key="19">
    <source>
        <dbReference type="EMBL" id="ROP84126.1"/>
    </source>
</evidence>
<keyword evidence="7 15" id="KW-0227">DNA damage</keyword>
<dbReference type="GO" id="GO:0046872">
    <property type="term" value="F:metal ion binding"/>
    <property type="evidence" value="ECO:0007669"/>
    <property type="project" value="UniProtKB-KW"/>
</dbReference>
<dbReference type="HAMAP" id="MF_01588">
    <property type="entry name" value="DNA_ligase_A"/>
    <property type="match status" value="1"/>
</dbReference>
<comment type="caution">
    <text evidence="19">The sequence shown here is derived from an EMBL/GenBank/DDBJ whole genome shotgun (WGS) entry which is preliminary data.</text>
</comment>
<evidence type="ECO:0000313" key="20">
    <source>
        <dbReference type="Proteomes" id="UP000278222"/>
    </source>
</evidence>
<dbReference type="GO" id="GO:0003911">
    <property type="term" value="F:DNA ligase (NAD+) activity"/>
    <property type="evidence" value="ECO:0007669"/>
    <property type="project" value="UniProtKB-UniRule"/>
</dbReference>
<organism evidence="19 20">
    <name type="scientific">Stella humosa</name>
    <dbReference type="NCBI Taxonomy" id="94"/>
    <lineage>
        <taxon>Bacteria</taxon>
        <taxon>Pseudomonadati</taxon>
        <taxon>Pseudomonadota</taxon>
        <taxon>Alphaproteobacteria</taxon>
        <taxon>Rhodospirillales</taxon>
        <taxon>Stellaceae</taxon>
        <taxon>Stella</taxon>
    </lineage>
</organism>
<dbReference type="CDD" id="cd17748">
    <property type="entry name" value="BRCT_DNA_ligase_like"/>
    <property type="match status" value="1"/>
</dbReference>
<dbReference type="RefSeq" id="WP_123691808.1">
    <property type="nucleotide sequence ID" value="NZ_AP019700.1"/>
</dbReference>
<dbReference type="InterPro" id="IPR013839">
    <property type="entry name" value="DNAligase_adenylation"/>
</dbReference>
<comment type="caution">
    <text evidence="15">Lacks conserved residue(s) required for the propagation of feature annotation.</text>
</comment>
<dbReference type="GO" id="GO:0006260">
    <property type="term" value="P:DNA replication"/>
    <property type="evidence" value="ECO:0007669"/>
    <property type="project" value="UniProtKB-KW"/>
</dbReference>
<dbReference type="FunFam" id="3.30.470.30:FF:000001">
    <property type="entry name" value="DNA ligase"/>
    <property type="match status" value="1"/>
</dbReference>
<evidence type="ECO:0000256" key="14">
    <source>
        <dbReference type="ARBA" id="ARBA00060881"/>
    </source>
</evidence>
<evidence type="ECO:0000256" key="11">
    <source>
        <dbReference type="ARBA" id="ARBA00023204"/>
    </source>
</evidence>
<feature type="binding site" evidence="15">
    <location>
        <position position="160"/>
    </location>
    <ligand>
        <name>NAD(+)</name>
        <dbReference type="ChEBI" id="CHEBI:57540"/>
    </ligand>
</feature>
<dbReference type="SUPFAM" id="SSF52113">
    <property type="entry name" value="BRCT domain"/>
    <property type="match status" value="1"/>
</dbReference>
<dbReference type="FunFam" id="2.40.50.140:FF:000012">
    <property type="entry name" value="DNA ligase"/>
    <property type="match status" value="1"/>
</dbReference>
<feature type="binding site" evidence="15">
    <location>
        <position position="430"/>
    </location>
    <ligand>
        <name>Zn(2+)</name>
        <dbReference type="ChEBI" id="CHEBI:29105"/>
    </ligand>
</feature>
<dbReference type="InterPro" id="IPR041663">
    <property type="entry name" value="DisA/LigA_HHH"/>
</dbReference>
<evidence type="ECO:0000256" key="6">
    <source>
        <dbReference type="ARBA" id="ARBA00022723"/>
    </source>
</evidence>
<evidence type="ECO:0000256" key="10">
    <source>
        <dbReference type="ARBA" id="ARBA00023027"/>
    </source>
</evidence>
<dbReference type="OrthoDB" id="9759736at2"/>
<evidence type="ECO:0000256" key="1">
    <source>
        <dbReference type="ARBA" id="ARBA00004067"/>
    </source>
</evidence>
<feature type="binding site" evidence="15">
    <location>
        <position position="336"/>
    </location>
    <ligand>
        <name>NAD(+)</name>
        <dbReference type="ChEBI" id="CHEBI:57540"/>
    </ligand>
</feature>
<dbReference type="EC" id="6.5.1.2" evidence="2 15"/>
<keyword evidence="9 15" id="KW-0460">Magnesium</keyword>
<evidence type="ECO:0000256" key="7">
    <source>
        <dbReference type="ARBA" id="ARBA00022763"/>
    </source>
</evidence>
<dbReference type="Gene3D" id="6.20.10.30">
    <property type="match status" value="1"/>
</dbReference>
<evidence type="ECO:0000256" key="17">
    <source>
        <dbReference type="SAM" id="Coils"/>
    </source>
</evidence>
<evidence type="ECO:0000256" key="9">
    <source>
        <dbReference type="ARBA" id="ARBA00022842"/>
    </source>
</evidence>
<feature type="binding site" evidence="15">
    <location>
        <position position="433"/>
    </location>
    <ligand>
        <name>Zn(2+)</name>
        <dbReference type="ChEBI" id="CHEBI:29105"/>
    </ligand>
</feature>
<feature type="active site" description="N6-AMP-lysine intermediate" evidence="15">
    <location>
        <position position="139"/>
    </location>
</feature>
<dbReference type="NCBIfam" id="TIGR00575">
    <property type="entry name" value="dnlj"/>
    <property type="match status" value="1"/>
</dbReference>
<dbReference type="InterPro" id="IPR004149">
    <property type="entry name" value="Znf_DNAligase_C4"/>
</dbReference>
<dbReference type="Pfam" id="PF03119">
    <property type="entry name" value="DNA_ligase_ZBD"/>
    <property type="match status" value="1"/>
</dbReference>
<dbReference type="PROSITE" id="PS50172">
    <property type="entry name" value="BRCT"/>
    <property type="match status" value="1"/>
</dbReference>
<dbReference type="InterPro" id="IPR033136">
    <property type="entry name" value="DNA_ligase_CS"/>
</dbReference>
<sequence>MTDEIQLQDRPIEALTIEEAAAELERLAAEIAHHDRRYHQEDAPEISDADYDRLRRRNADIEARFPELVREDSPSRRVGAAPGQGFRKVRHARPMLSLDNAFSDEDVVAFFTSVRQFLRKDEPFRSHPDAPIAVVAEPKIDGLSATLRYEGGRFVLGATRGDGEVGEDVTANLRTLDDVPQRLSGPAPDVLEIRGEVYMTRADFLALNQRRQAAEEPLFANPRNGAAGSLRQHDPAITASRPLRFFAYSWGETSGEIADSHSGALARMREWGFQVNPETRACATIEEALALHRDLGHRRADLGYDIDGVVYKVDSLAFQARLGFVTRAPRWAIAHKFPAEQAETRLNGILIQVGRTGALTPVAELEPVTVGGVVVSRATLHNEDEIARKDVRVGDRVILQRAGDVIPQIVQVVLSARPPDSEPYAFPDTCPACGSHAVREPGEVVRRCTGGLICPAQAVERLRHFVSRNAFDIDGLGEKHIAAFWADKLIQGPADLFRLAEDPAPLVEREGWKDASIANLQRAVRARRTIPLDRFIYALGIRQVGEATARLLARNYETLDAFQAAMIAAADESGEAFQDLDSITGIGASMARDLVQFFAEPHNLAVIDDLRAVGVTVVPVEAPRTVASAIAGKTVVITGELERMTRREAKARAEALGAKVAESVSKKTDFVVVGASPGSKATKARELGVRTLDEAEWLALVGEA</sequence>
<evidence type="ECO:0000256" key="16">
    <source>
        <dbReference type="RuleBase" id="RU000618"/>
    </source>
</evidence>
<dbReference type="PROSITE" id="PS01056">
    <property type="entry name" value="DNA_LIGASE_N2"/>
    <property type="match status" value="1"/>
</dbReference>
<dbReference type="InterPro" id="IPR001357">
    <property type="entry name" value="BRCT_dom"/>
</dbReference>
<dbReference type="SUPFAM" id="SSF47781">
    <property type="entry name" value="RuvA domain 2-like"/>
    <property type="match status" value="1"/>
</dbReference>
<dbReference type="CDD" id="cd00114">
    <property type="entry name" value="LIGANc"/>
    <property type="match status" value="1"/>
</dbReference>
<dbReference type="PANTHER" id="PTHR23389">
    <property type="entry name" value="CHROMOSOME TRANSMISSION FIDELITY FACTOR 18"/>
    <property type="match status" value="1"/>
</dbReference>
<evidence type="ECO:0000256" key="4">
    <source>
        <dbReference type="ARBA" id="ARBA00022598"/>
    </source>
</evidence>
<feature type="binding site" evidence="15">
    <location>
        <position position="137"/>
    </location>
    <ligand>
        <name>NAD(+)</name>
        <dbReference type="ChEBI" id="CHEBI:57540"/>
    </ligand>
</feature>
<keyword evidence="5 15" id="KW-0235">DNA replication</keyword>
<dbReference type="InterPro" id="IPR010994">
    <property type="entry name" value="RuvA_2-like"/>
</dbReference>
<dbReference type="Gene3D" id="1.10.150.20">
    <property type="entry name" value="5' to 3' exonuclease, C-terminal subdomain"/>
    <property type="match status" value="2"/>
</dbReference>
<comment type="cofactor">
    <cofactor evidence="15">
        <name>Mg(2+)</name>
        <dbReference type="ChEBI" id="CHEBI:18420"/>
    </cofactor>
    <cofactor evidence="15">
        <name>Mn(2+)</name>
        <dbReference type="ChEBI" id="CHEBI:29035"/>
    </cofactor>
</comment>
<comment type="similarity">
    <text evidence="14 15">Belongs to the NAD-dependent DNA ligase family. LigA subfamily.</text>
</comment>
<feature type="binding site" evidence="15">
    <location>
        <position position="312"/>
    </location>
    <ligand>
        <name>NAD(+)</name>
        <dbReference type="ChEBI" id="CHEBI:57540"/>
    </ligand>
</feature>
<evidence type="ECO:0000256" key="3">
    <source>
        <dbReference type="ARBA" id="ARBA00013308"/>
    </source>
</evidence>
<keyword evidence="12 15" id="KW-0464">Manganese</keyword>
<name>A0A3N1L107_9PROT</name>
<evidence type="ECO:0000256" key="8">
    <source>
        <dbReference type="ARBA" id="ARBA00022833"/>
    </source>
</evidence>
<dbReference type="InterPro" id="IPR018239">
    <property type="entry name" value="DNA_ligase_AS"/>
</dbReference>
<feature type="binding site" evidence="15">
    <location>
        <position position="196"/>
    </location>
    <ligand>
        <name>NAD(+)</name>
        <dbReference type="ChEBI" id="CHEBI:57540"/>
    </ligand>
</feature>
<dbReference type="InterPro" id="IPR036420">
    <property type="entry name" value="BRCT_dom_sf"/>
</dbReference>
<evidence type="ECO:0000256" key="5">
    <source>
        <dbReference type="ARBA" id="ARBA00022705"/>
    </source>
</evidence>
<feature type="binding site" evidence="15">
    <location>
        <begin position="97"/>
        <end position="98"/>
    </location>
    <ligand>
        <name>NAD(+)</name>
        <dbReference type="ChEBI" id="CHEBI:57540"/>
    </ligand>
</feature>
<accession>A0A3N1L107</accession>
<dbReference type="Pfam" id="PF12826">
    <property type="entry name" value="HHH_2"/>
    <property type="match status" value="1"/>
</dbReference>
<dbReference type="InterPro" id="IPR013840">
    <property type="entry name" value="DNAligase_N"/>
</dbReference>
<reference evidence="19 20" key="1">
    <citation type="submission" date="2018-11" db="EMBL/GenBank/DDBJ databases">
        <title>Genomic Encyclopedia of Type Strains, Phase IV (KMG-IV): sequencing the most valuable type-strain genomes for metagenomic binning, comparative biology and taxonomic classification.</title>
        <authorList>
            <person name="Goeker M."/>
        </authorList>
    </citation>
    <scope>NUCLEOTIDE SEQUENCE [LARGE SCALE GENOMIC DNA]</scope>
    <source>
        <strain evidence="19 20">DSM 5900</strain>
    </source>
</reference>
<dbReference type="Gene3D" id="3.30.470.30">
    <property type="entry name" value="DNA ligase/mRNA capping enzyme"/>
    <property type="match status" value="1"/>
</dbReference>
<dbReference type="Pfam" id="PF00533">
    <property type="entry name" value="BRCT"/>
    <property type="match status" value="1"/>
</dbReference>
<evidence type="ECO:0000256" key="13">
    <source>
        <dbReference type="ARBA" id="ARBA00034005"/>
    </source>
</evidence>
<dbReference type="PANTHER" id="PTHR23389:SF9">
    <property type="entry name" value="DNA LIGASE"/>
    <property type="match status" value="1"/>
</dbReference>
<dbReference type="EMBL" id="RJKX01000015">
    <property type="protein sequence ID" value="ROP84126.1"/>
    <property type="molecule type" value="Genomic_DNA"/>
</dbReference>
<dbReference type="Pfam" id="PF01653">
    <property type="entry name" value="DNA_ligase_aden"/>
    <property type="match status" value="1"/>
</dbReference>
<dbReference type="InterPro" id="IPR001679">
    <property type="entry name" value="DNA_ligase"/>
</dbReference>
<evidence type="ECO:0000256" key="2">
    <source>
        <dbReference type="ARBA" id="ARBA00012722"/>
    </source>
</evidence>
<evidence type="ECO:0000259" key="18">
    <source>
        <dbReference type="PROSITE" id="PS50172"/>
    </source>
</evidence>
<dbReference type="Gene3D" id="2.40.50.140">
    <property type="entry name" value="Nucleic acid-binding proteins"/>
    <property type="match status" value="1"/>
</dbReference>
<dbReference type="PROSITE" id="PS01055">
    <property type="entry name" value="DNA_LIGASE_N1"/>
    <property type="match status" value="1"/>
</dbReference>
<keyword evidence="11 15" id="KW-0234">DNA repair</keyword>
<feature type="coiled-coil region" evidence="17">
    <location>
        <begin position="17"/>
        <end position="71"/>
    </location>
</feature>
<gene>
    <name evidence="15" type="primary">ligA</name>
    <name evidence="19" type="ORF">EDC65_3474</name>
</gene>
<dbReference type="GO" id="GO:0006281">
    <property type="term" value="P:DNA repair"/>
    <property type="evidence" value="ECO:0007669"/>
    <property type="project" value="UniProtKB-KW"/>
</dbReference>
<dbReference type="Gene3D" id="3.40.50.10190">
    <property type="entry name" value="BRCT domain"/>
    <property type="match status" value="1"/>
</dbReference>
<dbReference type="SUPFAM" id="SSF50249">
    <property type="entry name" value="Nucleic acid-binding proteins"/>
    <property type="match status" value="1"/>
</dbReference>
<evidence type="ECO:0000256" key="15">
    <source>
        <dbReference type="HAMAP-Rule" id="MF_01588"/>
    </source>
</evidence>
<protein>
    <recommendedName>
        <fullName evidence="3 15">DNA ligase</fullName>
        <ecNumber evidence="2 15">6.5.1.2</ecNumber>
    </recommendedName>
    <alternativeName>
        <fullName evidence="15">Polydeoxyribonucleotide synthase [NAD(+)]</fullName>
    </alternativeName>
</protein>